<proteinExistence type="predicted"/>
<organism evidence="2 3">
    <name type="scientific">Aldrovandia affinis</name>
    <dbReference type="NCBI Taxonomy" id="143900"/>
    <lineage>
        <taxon>Eukaryota</taxon>
        <taxon>Metazoa</taxon>
        <taxon>Chordata</taxon>
        <taxon>Craniata</taxon>
        <taxon>Vertebrata</taxon>
        <taxon>Euteleostomi</taxon>
        <taxon>Actinopterygii</taxon>
        <taxon>Neopterygii</taxon>
        <taxon>Teleostei</taxon>
        <taxon>Notacanthiformes</taxon>
        <taxon>Halosauridae</taxon>
        <taxon>Aldrovandia</taxon>
    </lineage>
</organism>
<dbReference type="AlphaFoldDB" id="A0AAD7SS17"/>
<dbReference type="InterPro" id="IPR052560">
    <property type="entry name" value="RdDP_mobile_element"/>
</dbReference>
<dbReference type="SUPFAM" id="SSF56219">
    <property type="entry name" value="DNase I-like"/>
    <property type="match status" value="1"/>
</dbReference>
<reference evidence="2" key="1">
    <citation type="journal article" date="2023" name="Science">
        <title>Genome structures resolve the early diversification of teleost fishes.</title>
        <authorList>
            <person name="Parey E."/>
            <person name="Louis A."/>
            <person name="Montfort J."/>
            <person name="Bouchez O."/>
            <person name="Roques C."/>
            <person name="Iampietro C."/>
            <person name="Lluch J."/>
            <person name="Castinel A."/>
            <person name="Donnadieu C."/>
            <person name="Desvignes T."/>
            <person name="Floi Bucao C."/>
            <person name="Jouanno E."/>
            <person name="Wen M."/>
            <person name="Mejri S."/>
            <person name="Dirks R."/>
            <person name="Jansen H."/>
            <person name="Henkel C."/>
            <person name="Chen W.J."/>
            <person name="Zahm M."/>
            <person name="Cabau C."/>
            <person name="Klopp C."/>
            <person name="Thompson A.W."/>
            <person name="Robinson-Rechavi M."/>
            <person name="Braasch I."/>
            <person name="Lecointre G."/>
            <person name="Bobe J."/>
            <person name="Postlethwait J.H."/>
            <person name="Berthelot C."/>
            <person name="Roest Crollius H."/>
            <person name="Guiguen Y."/>
        </authorList>
    </citation>
    <scope>NUCLEOTIDE SEQUENCE</scope>
    <source>
        <strain evidence="2">NC1722</strain>
    </source>
</reference>
<comment type="caution">
    <text evidence="2">The sequence shown here is derived from an EMBL/GenBank/DDBJ whole genome shotgun (WGS) entry which is preliminary data.</text>
</comment>
<dbReference type="PANTHER" id="PTHR36688">
    <property type="entry name" value="ENDO/EXONUCLEASE/PHOSPHATASE DOMAIN-CONTAINING PROTEIN"/>
    <property type="match status" value="1"/>
</dbReference>
<dbReference type="GO" id="GO:0003824">
    <property type="term" value="F:catalytic activity"/>
    <property type="evidence" value="ECO:0007669"/>
    <property type="project" value="InterPro"/>
</dbReference>
<dbReference type="EMBL" id="JAINUG010000037">
    <property type="protein sequence ID" value="KAJ8407754.1"/>
    <property type="molecule type" value="Genomic_DNA"/>
</dbReference>
<gene>
    <name evidence="2" type="ORF">AAFF_G00267980</name>
</gene>
<dbReference type="Pfam" id="PF14529">
    <property type="entry name" value="Exo_endo_phos_2"/>
    <property type="match status" value="1"/>
</dbReference>
<keyword evidence="3" id="KW-1185">Reference proteome</keyword>
<dbReference type="Gene3D" id="3.60.10.10">
    <property type="entry name" value="Endonuclease/exonuclease/phosphatase"/>
    <property type="match status" value="1"/>
</dbReference>
<evidence type="ECO:0000259" key="1">
    <source>
        <dbReference type="Pfam" id="PF14529"/>
    </source>
</evidence>
<feature type="domain" description="Endonuclease/exonuclease/phosphatase" evidence="1">
    <location>
        <begin position="47"/>
        <end position="109"/>
    </location>
</feature>
<dbReference type="PANTHER" id="PTHR36688:SF1">
    <property type="entry name" value="ENDONUCLEASE_EXONUCLEASE_PHOSPHATASE DOMAIN-CONTAINING PROTEIN"/>
    <property type="match status" value="1"/>
</dbReference>
<evidence type="ECO:0000313" key="3">
    <source>
        <dbReference type="Proteomes" id="UP001221898"/>
    </source>
</evidence>
<dbReference type="Proteomes" id="UP001221898">
    <property type="component" value="Unassembled WGS sequence"/>
</dbReference>
<sequence length="111" mass="12509">MTMAIERPHRQYGSAIFVKIDSVIEATAKTEVNNIEILTVEFSRAMVTSVYKPPDADFTFTNPLPNPHNKAQIIIGDFNSHSNQWGYSETNPDGEAVEEWMDANQLSLIHD</sequence>
<protein>
    <recommendedName>
        <fullName evidence="1">Endonuclease/exonuclease/phosphatase domain-containing protein</fullName>
    </recommendedName>
</protein>
<name>A0AAD7SS17_9TELE</name>
<dbReference type="InterPro" id="IPR005135">
    <property type="entry name" value="Endo/exonuclease/phosphatase"/>
</dbReference>
<evidence type="ECO:0000313" key="2">
    <source>
        <dbReference type="EMBL" id="KAJ8407754.1"/>
    </source>
</evidence>
<accession>A0AAD7SS17</accession>
<dbReference type="InterPro" id="IPR036691">
    <property type="entry name" value="Endo/exonu/phosph_ase_sf"/>
</dbReference>